<reference evidence="14" key="1">
    <citation type="submission" date="2023-11" db="EMBL/GenBank/DDBJ databases">
        <authorList>
            <person name="Alioto T."/>
            <person name="Alioto T."/>
            <person name="Gomez Garrido J."/>
        </authorList>
    </citation>
    <scope>NUCLEOTIDE SEQUENCE</scope>
</reference>
<dbReference type="PIRSF" id="PIRSF009283">
    <property type="entry name" value="HPP_dOase"/>
    <property type="match status" value="1"/>
</dbReference>
<keyword evidence="5" id="KW-0677">Repeat</keyword>
<dbReference type="PANTHER" id="PTHR11959:SF1">
    <property type="entry name" value="4-HYDROXYPHENYLPYRUVATE DIOXYGENASE"/>
    <property type="match status" value="1"/>
</dbReference>
<dbReference type="Proteomes" id="UP001296104">
    <property type="component" value="Unassembled WGS sequence"/>
</dbReference>
<organism evidence="14 15">
    <name type="scientific">Lecanosticta acicola</name>
    <dbReference type="NCBI Taxonomy" id="111012"/>
    <lineage>
        <taxon>Eukaryota</taxon>
        <taxon>Fungi</taxon>
        <taxon>Dikarya</taxon>
        <taxon>Ascomycota</taxon>
        <taxon>Pezizomycotina</taxon>
        <taxon>Dothideomycetes</taxon>
        <taxon>Dothideomycetidae</taxon>
        <taxon>Mycosphaerellales</taxon>
        <taxon>Mycosphaerellaceae</taxon>
        <taxon>Lecanosticta</taxon>
    </lineage>
</organism>
<feature type="domain" description="VOC" evidence="13">
    <location>
        <begin position="218"/>
        <end position="376"/>
    </location>
</feature>
<keyword evidence="10" id="KW-0585">Phenylalanine catabolism</keyword>
<dbReference type="FunFam" id="3.10.180.10:FF:000001">
    <property type="entry name" value="4-hydroxyphenylpyruvate dioxygenase"/>
    <property type="match status" value="1"/>
</dbReference>
<comment type="cofactor">
    <cofactor evidence="12">
        <name>Fe cation</name>
        <dbReference type="ChEBI" id="CHEBI:24875"/>
    </cofactor>
    <text evidence="12">Binds 1 Fe cation per subunit.</text>
</comment>
<evidence type="ECO:0000256" key="10">
    <source>
        <dbReference type="ARBA" id="ARBA00023232"/>
    </source>
</evidence>
<dbReference type="InterPro" id="IPR037523">
    <property type="entry name" value="VOC_core"/>
</dbReference>
<dbReference type="FunFam" id="3.10.180.10:FF:000020">
    <property type="entry name" value="4-hydroxyphenylpyruvate dioxygenase"/>
    <property type="match status" value="1"/>
</dbReference>
<dbReference type="InterPro" id="IPR004360">
    <property type="entry name" value="Glyas_Fos-R_dOase_dom"/>
</dbReference>
<feature type="binding site" evidence="12">
    <location>
        <position position="304"/>
    </location>
    <ligand>
        <name>Fe cation</name>
        <dbReference type="ChEBI" id="CHEBI:24875"/>
    </ligand>
</feature>
<evidence type="ECO:0000256" key="9">
    <source>
        <dbReference type="ARBA" id="ARBA00023004"/>
    </source>
</evidence>
<dbReference type="GO" id="GO:0046872">
    <property type="term" value="F:metal ion binding"/>
    <property type="evidence" value="ECO:0007669"/>
    <property type="project" value="UniProtKB-KW"/>
</dbReference>
<keyword evidence="7 14" id="KW-0223">Dioxygenase</keyword>
<dbReference type="PANTHER" id="PTHR11959">
    <property type="entry name" value="4-HYDROXYPHENYLPYRUVATE DIOXYGENASE"/>
    <property type="match status" value="1"/>
</dbReference>
<dbReference type="GO" id="GO:0006559">
    <property type="term" value="P:L-phenylalanine catabolic process"/>
    <property type="evidence" value="ECO:0007669"/>
    <property type="project" value="UniProtKB-KW"/>
</dbReference>
<evidence type="ECO:0000256" key="7">
    <source>
        <dbReference type="ARBA" id="ARBA00022964"/>
    </source>
</evidence>
<dbReference type="CDD" id="cd07250">
    <property type="entry name" value="HPPD_C_like"/>
    <property type="match status" value="1"/>
</dbReference>
<keyword evidence="15" id="KW-1185">Reference proteome</keyword>
<evidence type="ECO:0000256" key="5">
    <source>
        <dbReference type="ARBA" id="ARBA00022737"/>
    </source>
</evidence>
<evidence type="ECO:0000256" key="1">
    <source>
        <dbReference type="ARBA" id="ARBA00005162"/>
    </source>
</evidence>
<comment type="pathway">
    <text evidence="1">Amino-acid degradation; L-phenylalanine degradation; acetoacetate and fumarate from L-phenylalanine: step 3/6.</text>
</comment>
<evidence type="ECO:0000313" key="15">
    <source>
        <dbReference type="Proteomes" id="UP001296104"/>
    </source>
</evidence>
<dbReference type="InterPro" id="IPR029068">
    <property type="entry name" value="Glyas_Bleomycin-R_OHBP_Dase"/>
</dbReference>
<dbReference type="NCBIfam" id="TIGR01263">
    <property type="entry name" value="4HPPD"/>
    <property type="match status" value="1"/>
</dbReference>
<dbReference type="GO" id="GO:0006572">
    <property type="term" value="P:L-tyrosine catabolic process"/>
    <property type="evidence" value="ECO:0007669"/>
    <property type="project" value="UniProtKB-KW"/>
</dbReference>
<evidence type="ECO:0000256" key="6">
    <source>
        <dbReference type="ARBA" id="ARBA00022878"/>
    </source>
</evidence>
<keyword evidence="8" id="KW-0560">Oxidoreductase</keyword>
<dbReference type="AlphaFoldDB" id="A0AAI8Z1T8"/>
<feature type="binding site" evidence="12">
    <location>
        <position position="387"/>
    </location>
    <ligand>
        <name>Fe cation</name>
        <dbReference type="ChEBI" id="CHEBI:24875"/>
    </ligand>
</feature>
<gene>
    <name evidence="14" type="ORF">LECACI_7A006031</name>
</gene>
<keyword evidence="6" id="KW-0828">Tyrosine catabolism</keyword>
<keyword evidence="4 12" id="KW-0479">Metal-binding</keyword>
<evidence type="ECO:0000313" key="14">
    <source>
        <dbReference type="EMBL" id="CAK4030873.1"/>
    </source>
</evidence>
<dbReference type="GO" id="GO:0003868">
    <property type="term" value="F:4-hydroxyphenylpyruvate dioxygenase activity"/>
    <property type="evidence" value="ECO:0007669"/>
    <property type="project" value="InterPro"/>
</dbReference>
<dbReference type="EMBL" id="CAVMBE010000041">
    <property type="protein sequence ID" value="CAK4030873.1"/>
    <property type="molecule type" value="Genomic_DNA"/>
</dbReference>
<feature type="binding site" evidence="12">
    <location>
        <position position="221"/>
    </location>
    <ligand>
        <name>Fe cation</name>
        <dbReference type="ChEBI" id="CHEBI:24875"/>
    </ligand>
</feature>
<dbReference type="CDD" id="cd08342">
    <property type="entry name" value="HPPD_N_like"/>
    <property type="match status" value="1"/>
</dbReference>
<name>A0AAI8Z1T8_9PEZI</name>
<keyword evidence="9 12" id="KW-0408">Iron</keyword>
<dbReference type="InterPro" id="IPR041735">
    <property type="entry name" value="4OHPhenylPyrv_dOase_C"/>
</dbReference>
<accession>A0AAI8Z1T8</accession>
<dbReference type="PROSITE" id="PS51819">
    <property type="entry name" value="VOC"/>
    <property type="match status" value="2"/>
</dbReference>
<evidence type="ECO:0000256" key="4">
    <source>
        <dbReference type="ARBA" id="ARBA00022723"/>
    </source>
</evidence>
<evidence type="ECO:0000256" key="2">
    <source>
        <dbReference type="ARBA" id="ARBA00005877"/>
    </source>
</evidence>
<comment type="caution">
    <text evidence="14">The sequence shown here is derived from an EMBL/GenBank/DDBJ whole genome shotgun (WGS) entry which is preliminary data.</text>
</comment>
<evidence type="ECO:0000256" key="3">
    <source>
        <dbReference type="ARBA" id="ARBA00013222"/>
    </source>
</evidence>
<comment type="similarity">
    <text evidence="2 11">Belongs to the 4HPPD family.</text>
</comment>
<protein>
    <recommendedName>
        <fullName evidence="3 11">4-hydroxyphenylpyruvate dioxygenase</fullName>
    </recommendedName>
</protein>
<sequence length="419" mass="46991">MAPGTLILTTESGRTTPLYDSDDSVQAPSSRQVEYRGYDHVTWWVGNAKQTAQYYITRMGFEPLAYKGLETGSRFIASHVVQNNNVRFVFTSPIRSSSRQTLREAPPEEQRLLDEIYDHLDKHGDGVRDVAFEVDDVRAVYENAIANGAESVCAPHVDSSSEEKEGSVLSASIRTYGDTTHTFLQRNSYTGAFLPGYRASRLSSDPANAYLPPVPLEAIDHCVGNQDWNQMDSACEYYERCLGFHRFWSVDDTDICTDYSALKSIVMSSPNARVKMPINEPAAGKKKSQIEEYVDFYNGPGVQHIALRTPDILSAVANLRARGVDFIAVPPTYYETLALRLKASGLQLEESLEVIQELNLLVDFDEGGYLLQLFTKPLLDRPTVFLEIIQRHNFEGFGAGNFKSLFEAIEREQELRGNL</sequence>
<feature type="domain" description="VOC" evidence="13">
    <location>
        <begin position="37"/>
        <end position="186"/>
    </location>
</feature>
<evidence type="ECO:0000256" key="12">
    <source>
        <dbReference type="PIRSR" id="PIRSR009283-1"/>
    </source>
</evidence>
<evidence type="ECO:0000256" key="8">
    <source>
        <dbReference type="ARBA" id="ARBA00023002"/>
    </source>
</evidence>
<dbReference type="Gene3D" id="3.10.180.10">
    <property type="entry name" value="2,3-Dihydroxybiphenyl 1,2-Dioxygenase, domain 1"/>
    <property type="match status" value="2"/>
</dbReference>
<dbReference type="Pfam" id="PF00903">
    <property type="entry name" value="Glyoxalase"/>
    <property type="match status" value="1"/>
</dbReference>
<evidence type="ECO:0000256" key="11">
    <source>
        <dbReference type="PIRNR" id="PIRNR009283"/>
    </source>
</evidence>
<dbReference type="InterPro" id="IPR005956">
    <property type="entry name" value="4OHPhenylPyrv_dOase"/>
</dbReference>
<evidence type="ECO:0000259" key="13">
    <source>
        <dbReference type="PROSITE" id="PS51819"/>
    </source>
</evidence>
<proteinExistence type="inferred from homology"/>
<dbReference type="SUPFAM" id="SSF54593">
    <property type="entry name" value="Glyoxalase/Bleomycin resistance protein/Dihydroxybiphenyl dioxygenase"/>
    <property type="match status" value="1"/>
</dbReference>
<dbReference type="InterPro" id="IPR041736">
    <property type="entry name" value="4OHPhenylPyrv_dOase_N"/>
</dbReference>